<dbReference type="InterPro" id="IPR035914">
    <property type="entry name" value="Sperma_CUB_dom_sf"/>
</dbReference>
<feature type="active site" evidence="9">
    <location>
        <position position="223"/>
    </location>
</feature>
<dbReference type="CDD" id="cd04280">
    <property type="entry name" value="ZnMc_astacin_like"/>
    <property type="match status" value="1"/>
</dbReference>
<dbReference type="GO" id="GO:0004222">
    <property type="term" value="F:metalloendopeptidase activity"/>
    <property type="evidence" value="ECO:0007669"/>
    <property type="project" value="UniProtKB-UniRule"/>
</dbReference>
<evidence type="ECO:0000256" key="9">
    <source>
        <dbReference type="PROSITE-ProRule" id="PRU01211"/>
    </source>
</evidence>
<dbReference type="InterPro" id="IPR001506">
    <property type="entry name" value="Peptidase_M12A"/>
</dbReference>
<dbReference type="Gene3D" id="2.60.120.290">
    <property type="entry name" value="Spermadhesin, CUB domain"/>
    <property type="match status" value="2"/>
</dbReference>
<dbReference type="PRINTS" id="PR00480">
    <property type="entry name" value="ASTACIN"/>
</dbReference>
<dbReference type="Proteomes" id="UP000283509">
    <property type="component" value="Unassembled WGS sequence"/>
</dbReference>
<evidence type="ECO:0000256" key="1">
    <source>
        <dbReference type="ARBA" id="ARBA00022536"/>
    </source>
</evidence>
<dbReference type="SMART" id="SM00235">
    <property type="entry name" value="ZnMc"/>
    <property type="match status" value="1"/>
</dbReference>
<evidence type="ECO:0000256" key="6">
    <source>
        <dbReference type="ARBA" id="ARBA00023049"/>
    </source>
</evidence>
<evidence type="ECO:0000256" key="4">
    <source>
        <dbReference type="ARBA" id="ARBA00022801"/>
    </source>
</evidence>
<evidence type="ECO:0000256" key="10">
    <source>
        <dbReference type="RuleBase" id="RU361183"/>
    </source>
</evidence>
<comment type="cofactor">
    <cofactor evidence="9 10">
        <name>Zn(2+)</name>
        <dbReference type="ChEBI" id="CHEBI:29105"/>
    </cofactor>
    <text evidence="9 10">Binds 1 zinc ion per subunit.</text>
</comment>
<reference evidence="13 14" key="1">
    <citation type="submission" date="2018-04" db="EMBL/GenBank/DDBJ databases">
        <authorList>
            <person name="Zhang X."/>
            <person name="Yuan J."/>
            <person name="Li F."/>
            <person name="Xiang J."/>
        </authorList>
    </citation>
    <scope>NUCLEOTIDE SEQUENCE [LARGE SCALE GENOMIC DNA]</scope>
    <source>
        <tissue evidence="13">Muscle</tissue>
    </source>
</reference>
<dbReference type="EMBL" id="QCYY01000505">
    <property type="protein sequence ID" value="ROT84751.1"/>
    <property type="molecule type" value="Genomic_DNA"/>
</dbReference>
<dbReference type="InterPro" id="IPR000859">
    <property type="entry name" value="CUB_dom"/>
</dbReference>
<dbReference type="PANTHER" id="PTHR10127">
    <property type="entry name" value="DISCOIDIN, CUB, EGF, LAMININ , AND ZINC METALLOPROTEASE DOMAIN CONTAINING"/>
    <property type="match status" value="1"/>
</dbReference>
<keyword evidence="1" id="KW-0245">EGF-like domain</keyword>
<dbReference type="InterPro" id="IPR024079">
    <property type="entry name" value="MetalloPept_cat_dom_sf"/>
</dbReference>
<dbReference type="Pfam" id="PF01400">
    <property type="entry name" value="Astacin"/>
    <property type="match status" value="1"/>
</dbReference>
<feature type="domain" description="Peptidase M12A" evidence="12">
    <location>
        <begin position="130"/>
        <end position="323"/>
    </location>
</feature>
<dbReference type="OrthoDB" id="6413821at2759"/>
<dbReference type="SUPFAM" id="SSF55486">
    <property type="entry name" value="Metalloproteases ('zincins'), catalytic domain"/>
    <property type="match status" value="1"/>
</dbReference>
<name>A0A423U7X4_PENVA</name>
<feature type="domain" description="CUB" evidence="11">
    <location>
        <begin position="373"/>
        <end position="487"/>
    </location>
</feature>
<sequence length="732" mass="81092">MRAALAHFALAQPRVDDAEKTSRSSPAGAMRNSGFSLVLLTFVWNLSPGIVRAEDAIDLEALAAQMPLCPARLPDDAPEEAQELLSTLSMDLLNPPSLNGSDILVETDVVMSQEQWQAIHKPLVKGAPRKAIPWGFSRWPASQSTGLPTAPYKIESSVRNPGMIRTGMNVWESHTCVRFVEASDTNEPYISVIEGNGCYSYVGRTGARGQTLSIGRAVIIEHELGHALGLFHEQNRGDRDGFVQVVAENVMAGVENNFKKENTANYGEEYDFSSIMHYSSTAFSKNGGSTIVTLDPAMQVYLGQSDDLSFRDIAIVNHMYGCSDLWSSSCASTPPTCENGGYLGPNCACKCPPGTSGSTCADITGSYYPTPVCGGNITKATTIKTPNHPYKFPKGTSCVWWIRAPDQCQYPVVTVNDFSLFGRAANNHCAWDRLEVRTDSLYSGDEYCGTDLAPGRKLTSGQDLILYFHGAFSSKPGFSFSVEFEMTCRQCSISEMSTAIHWKSPNYPSVYPPDLQCSVNVQKTAPALTFLLYRNVRLNRCIDNFVVNGPYGRTFRVCGRRRGSTRLIGTEHSASFSSGPTMGRSGWYLVFYTRSSPCHGVVDLSSSSSGHLKSRRHPRLHPKFSQCEWWLRAPAGQKIQLTFEYLVLAARKYQPDMTWYHDYYYQRHCDRGFVLLSMEGDASYPPSSANTQKLCGYRKAGYQVTSVASEMNLLFYGARYRSRGMKVRYDLL</sequence>
<comment type="caution">
    <text evidence="13">The sequence shown here is derived from an EMBL/GenBank/DDBJ whole genome shotgun (WGS) entry which is preliminary data.</text>
</comment>
<keyword evidence="7" id="KW-1015">Disulfide bond</keyword>
<keyword evidence="3 9" id="KW-0479">Metal-binding</keyword>
<feature type="binding site" evidence="9">
    <location>
        <position position="226"/>
    </location>
    <ligand>
        <name>Zn(2+)</name>
        <dbReference type="ChEBI" id="CHEBI:29105"/>
        <note>catalytic</note>
    </ligand>
</feature>
<dbReference type="AlphaFoldDB" id="A0A423U7X4"/>
<evidence type="ECO:0000259" key="11">
    <source>
        <dbReference type="PROSITE" id="PS01180"/>
    </source>
</evidence>
<keyword evidence="2 9" id="KW-0645">Protease</keyword>
<keyword evidence="4 9" id="KW-0378">Hydrolase</keyword>
<evidence type="ECO:0000313" key="14">
    <source>
        <dbReference type="Proteomes" id="UP000283509"/>
    </source>
</evidence>
<proteinExistence type="predicted"/>
<accession>A0A423U7X4</accession>
<dbReference type="Gene3D" id="3.40.390.10">
    <property type="entry name" value="Collagenase (Catalytic Domain)"/>
    <property type="match status" value="1"/>
</dbReference>
<dbReference type="GO" id="GO:0008270">
    <property type="term" value="F:zinc ion binding"/>
    <property type="evidence" value="ECO:0007669"/>
    <property type="project" value="UniProtKB-UniRule"/>
</dbReference>
<keyword evidence="5 9" id="KW-0862">Zinc</keyword>
<dbReference type="CDD" id="cd00041">
    <property type="entry name" value="CUB"/>
    <property type="match status" value="1"/>
</dbReference>
<dbReference type="InterPro" id="IPR006026">
    <property type="entry name" value="Peptidase_Metallo"/>
</dbReference>
<evidence type="ECO:0000256" key="3">
    <source>
        <dbReference type="ARBA" id="ARBA00022723"/>
    </source>
</evidence>
<evidence type="ECO:0000256" key="7">
    <source>
        <dbReference type="ARBA" id="ARBA00023157"/>
    </source>
</evidence>
<evidence type="ECO:0000313" key="13">
    <source>
        <dbReference type="EMBL" id="ROT84751.1"/>
    </source>
</evidence>
<evidence type="ECO:0000259" key="12">
    <source>
        <dbReference type="PROSITE" id="PS51864"/>
    </source>
</evidence>
<dbReference type="GO" id="GO:0006508">
    <property type="term" value="P:proteolysis"/>
    <property type="evidence" value="ECO:0007669"/>
    <property type="project" value="UniProtKB-KW"/>
</dbReference>
<feature type="domain" description="CUB" evidence="11">
    <location>
        <begin position="598"/>
        <end position="732"/>
    </location>
</feature>
<dbReference type="InterPro" id="IPR034035">
    <property type="entry name" value="Astacin-like_dom"/>
</dbReference>
<dbReference type="Pfam" id="PF00431">
    <property type="entry name" value="CUB"/>
    <property type="match status" value="2"/>
</dbReference>
<gene>
    <name evidence="13" type="ORF">C7M84_022096</name>
</gene>
<evidence type="ECO:0000256" key="2">
    <source>
        <dbReference type="ARBA" id="ARBA00022670"/>
    </source>
</evidence>
<keyword evidence="14" id="KW-1185">Reference proteome</keyword>
<comment type="caution">
    <text evidence="8">Lacks conserved residue(s) required for the propagation of feature annotation.</text>
</comment>
<keyword evidence="6 9" id="KW-0482">Metalloprotease</keyword>
<organism evidence="13 14">
    <name type="scientific">Penaeus vannamei</name>
    <name type="common">Whiteleg shrimp</name>
    <name type="synonym">Litopenaeus vannamei</name>
    <dbReference type="NCBI Taxonomy" id="6689"/>
    <lineage>
        <taxon>Eukaryota</taxon>
        <taxon>Metazoa</taxon>
        <taxon>Ecdysozoa</taxon>
        <taxon>Arthropoda</taxon>
        <taxon>Crustacea</taxon>
        <taxon>Multicrustacea</taxon>
        <taxon>Malacostraca</taxon>
        <taxon>Eumalacostraca</taxon>
        <taxon>Eucarida</taxon>
        <taxon>Decapoda</taxon>
        <taxon>Dendrobranchiata</taxon>
        <taxon>Penaeoidea</taxon>
        <taxon>Penaeidae</taxon>
        <taxon>Penaeus</taxon>
    </lineage>
</organism>
<feature type="binding site" evidence="9">
    <location>
        <position position="232"/>
    </location>
    <ligand>
        <name>Zn(2+)</name>
        <dbReference type="ChEBI" id="CHEBI:29105"/>
        <note>catalytic</note>
    </ligand>
</feature>
<reference evidence="13 14" key="2">
    <citation type="submission" date="2019-01" db="EMBL/GenBank/DDBJ databases">
        <title>The decoding of complex shrimp genome reveals the adaptation for benthos swimmer, frequently molting mechanism and breeding impact on genome.</title>
        <authorList>
            <person name="Sun Y."/>
            <person name="Gao Y."/>
            <person name="Yu Y."/>
        </authorList>
    </citation>
    <scope>NUCLEOTIDE SEQUENCE [LARGE SCALE GENOMIC DNA]</scope>
    <source>
        <tissue evidence="13">Muscle</tissue>
    </source>
</reference>
<evidence type="ECO:0000256" key="5">
    <source>
        <dbReference type="ARBA" id="ARBA00022833"/>
    </source>
</evidence>
<feature type="binding site" evidence="9">
    <location>
        <position position="222"/>
    </location>
    <ligand>
        <name>Zn(2+)</name>
        <dbReference type="ChEBI" id="CHEBI:29105"/>
        <note>catalytic</note>
    </ligand>
</feature>
<dbReference type="SMART" id="SM00042">
    <property type="entry name" value="CUB"/>
    <property type="match status" value="2"/>
</dbReference>
<dbReference type="PROSITE" id="PS01180">
    <property type="entry name" value="CUB"/>
    <property type="match status" value="2"/>
</dbReference>
<dbReference type="PANTHER" id="PTHR10127:SF893">
    <property type="entry name" value="METALLOENDOPEPTIDASE"/>
    <property type="match status" value="1"/>
</dbReference>
<dbReference type="EC" id="3.4.24.-" evidence="10"/>
<dbReference type="SUPFAM" id="SSF49854">
    <property type="entry name" value="Spermadhesin, CUB domain"/>
    <property type="match status" value="3"/>
</dbReference>
<evidence type="ECO:0000256" key="8">
    <source>
        <dbReference type="PROSITE-ProRule" id="PRU00059"/>
    </source>
</evidence>
<protein>
    <recommendedName>
        <fullName evidence="10">Metalloendopeptidase</fullName>
        <ecNumber evidence="10">3.4.24.-</ecNumber>
    </recommendedName>
</protein>
<dbReference type="PROSITE" id="PS51864">
    <property type="entry name" value="ASTACIN"/>
    <property type="match status" value="1"/>
</dbReference>